<evidence type="ECO:0000256" key="1">
    <source>
        <dbReference type="ARBA" id="ARBA00023002"/>
    </source>
</evidence>
<dbReference type="AlphaFoldDB" id="A0A1D7VX49"/>
<keyword evidence="4" id="KW-1185">Reference proteome</keyword>
<keyword evidence="1" id="KW-0560">Oxidoreductase</keyword>
<dbReference type="Pfam" id="PF01243">
    <property type="entry name" value="PNPOx_N"/>
    <property type="match status" value="1"/>
</dbReference>
<dbReference type="RefSeq" id="WP_069573870.1">
    <property type="nucleotide sequence ID" value="NZ_CP017157.1"/>
</dbReference>
<dbReference type="GO" id="GO:0070967">
    <property type="term" value="F:coenzyme F420 binding"/>
    <property type="evidence" value="ECO:0007669"/>
    <property type="project" value="TreeGrafter"/>
</dbReference>
<gene>
    <name evidence="3" type="ORF">SL103_18195</name>
</gene>
<protein>
    <submittedName>
        <fullName evidence="3">Pyridoxamine 5'-phosphate oxidase</fullName>
    </submittedName>
</protein>
<feature type="domain" description="Pyridoxamine 5'-phosphate oxidase N-terminal" evidence="2">
    <location>
        <begin position="7"/>
        <end position="133"/>
    </location>
</feature>
<dbReference type="PANTHER" id="PTHR35176">
    <property type="entry name" value="HEME OXYGENASE HI_0854-RELATED"/>
    <property type="match status" value="1"/>
</dbReference>
<dbReference type="SUPFAM" id="SSF50475">
    <property type="entry name" value="FMN-binding split barrel"/>
    <property type="match status" value="1"/>
</dbReference>
<dbReference type="Gene3D" id="2.30.110.10">
    <property type="entry name" value="Electron Transport, Fmn-binding Protein, Chain A"/>
    <property type="match status" value="1"/>
</dbReference>
<name>A0A1D7VX49_9ACTN</name>
<proteinExistence type="predicted"/>
<dbReference type="GO" id="GO:0005829">
    <property type="term" value="C:cytosol"/>
    <property type="evidence" value="ECO:0007669"/>
    <property type="project" value="TreeGrafter"/>
</dbReference>
<sequence>MTLSTRERELFLAEPHIGALSVVERPDRAPLTVPIWYQYTPGGELWVRTGPDSRKARAIRSAGRFSLMVQRTEPTVRYVSVEGPVTRTESDSRERSWELTARYLPQDKVAEFVEYDRTQLGEHVVIYLQPEHWVSADLGSL</sequence>
<dbReference type="OrthoDB" id="5242787at2"/>
<dbReference type="KEGG" id="slc:SL103_18195"/>
<dbReference type="GO" id="GO:0016627">
    <property type="term" value="F:oxidoreductase activity, acting on the CH-CH group of donors"/>
    <property type="evidence" value="ECO:0007669"/>
    <property type="project" value="TreeGrafter"/>
</dbReference>
<dbReference type="InterPro" id="IPR011576">
    <property type="entry name" value="Pyridox_Oxase_N"/>
</dbReference>
<evidence type="ECO:0000313" key="4">
    <source>
        <dbReference type="Proteomes" id="UP000094094"/>
    </source>
</evidence>
<dbReference type="EMBL" id="CP017157">
    <property type="protein sequence ID" value="AOP51310.1"/>
    <property type="molecule type" value="Genomic_DNA"/>
</dbReference>
<organism evidence="3 4">
    <name type="scientific">Streptomyces lydicus</name>
    <dbReference type="NCBI Taxonomy" id="47763"/>
    <lineage>
        <taxon>Bacteria</taxon>
        <taxon>Bacillati</taxon>
        <taxon>Actinomycetota</taxon>
        <taxon>Actinomycetes</taxon>
        <taxon>Kitasatosporales</taxon>
        <taxon>Streptomycetaceae</taxon>
        <taxon>Streptomyces</taxon>
    </lineage>
</organism>
<accession>A0A1D7VX49</accession>
<dbReference type="Proteomes" id="UP000094094">
    <property type="component" value="Chromosome"/>
</dbReference>
<evidence type="ECO:0000259" key="2">
    <source>
        <dbReference type="Pfam" id="PF01243"/>
    </source>
</evidence>
<reference evidence="3 4" key="1">
    <citation type="submission" date="2016-09" db="EMBL/GenBank/DDBJ databases">
        <title>Complete genome sequencing of Streptomyces lydicus 103 and metabolic pathways analysis of antibiotic biosynthesis.</title>
        <authorList>
            <person name="Jia N."/>
            <person name="Ding M.-Z."/>
            <person name="Gao F."/>
            <person name="Yuan Y.-J."/>
        </authorList>
    </citation>
    <scope>NUCLEOTIDE SEQUENCE [LARGE SCALE GENOMIC DNA]</scope>
    <source>
        <strain evidence="3 4">103</strain>
    </source>
</reference>
<dbReference type="InterPro" id="IPR012349">
    <property type="entry name" value="Split_barrel_FMN-bd"/>
</dbReference>
<dbReference type="PANTHER" id="PTHR35176:SF6">
    <property type="entry name" value="HEME OXYGENASE HI_0854-RELATED"/>
    <property type="match status" value="1"/>
</dbReference>
<evidence type="ECO:0000313" key="3">
    <source>
        <dbReference type="EMBL" id="AOP51310.1"/>
    </source>
</evidence>
<dbReference type="InterPro" id="IPR052019">
    <property type="entry name" value="F420H2_bilvrd_red/Heme_oxyg"/>
</dbReference>